<dbReference type="GO" id="GO:0031012">
    <property type="term" value="C:extracellular matrix"/>
    <property type="evidence" value="ECO:0000318"/>
    <property type="project" value="GO_Central"/>
</dbReference>
<dbReference type="InterPro" id="IPR000618">
    <property type="entry name" value="Insect_cuticle"/>
</dbReference>
<reference evidence="3 4" key="1">
    <citation type="journal article" date="2011" name="Science">
        <title>The ecoresponsive genome of Daphnia pulex.</title>
        <authorList>
            <person name="Colbourne J.K."/>
            <person name="Pfrender M.E."/>
            <person name="Gilbert D."/>
            <person name="Thomas W.K."/>
            <person name="Tucker A."/>
            <person name="Oakley T.H."/>
            <person name="Tokishita S."/>
            <person name="Aerts A."/>
            <person name="Arnold G.J."/>
            <person name="Basu M.K."/>
            <person name="Bauer D.J."/>
            <person name="Caceres C.E."/>
            <person name="Carmel L."/>
            <person name="Casola C."/>
            <person name="Choi J.H."/>
            <person name="Detter J.C."/>
            <person name="Dong Q."/>
            <person name="Dusheyko S."/>
            <person name="Eads B.D."/>
            <person name="Frohlich T."/>
            <person name="Geiler-Samerotte K.A."/>
            <person name="Gerlach D."/>
            <person name="Hatcher P."/>
            <person name="Jogdeo S."/>
            <person name="Krijgsveld J."/>
            <person name="Kriventseva E.V."/>
            <person name="Kultz D."/>
            <person name="Laforsch C."/>
            <person name="Lindquist E."/>
            <person name="Lopez J."/>
            <person name="Manak J.R."/>
            <person name="Muller J."/>
            <person name="Pangilinan J."/>
            <person name="Patwardhan R.P."/>
            <person name="Pitluck S."/>
            <person name="Pritham E.J."/>
            <person name="Rechtsteiner A."/>
            <person name="Rho M."/>
            <person name="Rogozin I.B."/>
            <person name="Sakarya O."/>
            <person name="Salamov A."/>
            <person name="Schaack S."/>
            <person name="Shapiro H."/>
            <person name="Shiga Y."/>
            <person name="Skalitzky C."/>
            <person name="Smith Z."/>
            <person name="Souvorov A."/>
            <person name="Sung W."/>
            <person name="Tang Z."/>
            <person name="Tsuchiya D."/>
            <person name="Tu H."/>
            <person name="Vos H."/>
            <person name="Wang M."/>
            <person name="Wolf Y.I."/>
            <person name="Yamagata H."/>
            <person name="Yamada T."/>
            <person name="Ye Y."/>
            <person name="Shaw J.R."/>
            <person name="Andrews J."/>
            <person name="Crease T.J."/>
            <person name="Tang H."/>
            <person name="Lucas S.M."/>
            <person name="Robertson H.M."/>
            <person name="Bork P."/>
            <person name="Koonin E.V."/>
            <person name="Zdobnov E.M."/>
            <person name="Grigoriev I.V."/>
            <person name="Lynch M."/>
            <person name="Boore J.L."/>
        </authorList>
    </citation>
    <scope>NUCLEOTIDE SEQUENCE [LARGE SCALE GENOMIC DNA]</scope>
</reference>
<dbReference type="GO" id="GO:0042302">
    <property type="term" value="F:structural constituent of cuticle"/>
    <property type="evidence" value="ECO:0007669"/>
    <property type="project" value="UniProtKB-UniRule"/>
</dbReference>
<accession>E9HRV6</accession>
<evidence type="ECO:0000256" key="2">
    <source>
        <dbReference type="PROSITE-ProRule" id="PRU00497"/>
    </source>
</evidence>
<keyword evidence="1 2" id="KW-0193">Cuticle</keyword>
<dbReference type="PANTHER" id="PTHR12236">
    <property type="entry name" value="STRUCTURAL CONTITUENT OF CUTICLE"/>
    <property type="match status" value="1"/>
</dbReference>
<dbReference type="OrthoDB" id="6378648at2759"/>
<keyword evidence="4" id="KW-1185">Reference proteome</keyword>
<evidence type="ECO:0000313" key="4">
    <source>
        <dbReference type="Proteomes" id="UP000000305"/>
    </source>
</evidence>
<organism evidence="3 4">
    <name type="scientific">Daphnia pulex</name>
    <name type="common">Water flea</name>
    <dbReference type="NCBI Taxonomy" id="6669"/>
    <lineage>
        <taxon>Eukaryota</taxon>
        <taxon>Metazoa</taxon>
        <taxon>Ecdysozoa</taxon>
        <taxon>Arthropoda</taxon>
        <taxon>Crustacea</taxon>
        <taxon>Branchiopoda</taxon>
        <taxon>Diplostraca</taxon>
        <taxon>Cladocera</taxon>
        <taxon>Anomopoda</taxon>
        <taxon>Daphniidae</taxon>
        <taxon>Daphnia</taxon>
    </lineage>
</organism>
<evidence type="ECO:0008006" key="5">
    <source>
        <dbReference type="Google" id="ProtNLM"/>
    </source>
</evidence>
<protein>
    <recommendedName>
        <fullName evidence="5">Pro-resilin</fullName>
    </recommendedName>
</protein>
<proteinExistence type="predicted"/>
<evidence type="ECO:0000313" key="3">
    <source>
        <dbReference type="EMBL" id="EFX65528.1"/>
    </source>
</evidence>
<dbReference type="InParanoid" id="E9HRV6"/>
<dbReference type="InterPro" id="IPR051217">
    <property type="entry name" value="Insect_Cuticle_Struc_Prot"/>
</dbReference>
<sequence length="99" mass="11038">MNVVIKGDYNFSYRVNDTKQDFGHSEHRVGNNTQGRYDVVLPDGRRQIVDYQILNASYFADVSYVGETTNRAANFEPASTTSVASLKQSSKANIKGMVL</sequence>
<evidence type="ECO:0000256" key="1">
    <source>
        <dbReference type="ARBA" id="ARBA00022460"/>
    </source>
</evidence>
<dbReference type="PANTHER" id="PTHR12236:SF79">
    <property type="entry name" value="CUTICULAR PROTEIN 50CB-RELATED"/>
    <property type="match status" value="1"/>
</dbReference>
<dbReference type="STRING" id="6669.E9HRV6"/>
<dbReference type="EMBL" id="GL732741">
    <property type="protein sequence ID" value="EFX65528.1"/>
    <property type="molecule type" value="Genomic_DNA"/>
</dbReference>
<gene>
    <name evidence="3" type="ORF">DAPPUDRAFT_264571</name>
</gene>
<name>E9HRV6_DAPPU</name>
<dbReference type="KEGG" id="dpx:DAPPUDRAFT_264571"/>
<dbReference type="HOGENOM" id="CLU_2322715_0_0_1"/>
<dbReference type="PhylomeDB" id="E9HRV6"/>
<dbReference type="PROSITE" id="PS51155">
    <property type="entry name" value="CHIT_BIND_RR_2"/>
    <property type="match status" value="1"/>
</dbReference>
<dbReference type="Proteomes" id="UP000000305">
    <property type="component" value="Unassembled WGS sequence"/>
</dbReference>
<dbReference type="AlphaFoldDB" id="E9HRV6"/>
<dbReference type="Pfam" id="PF00379">
    <property type="entry name" value="Chitin_bind_4"/>
    <property type="match status" value="1"/>
</dbReference>